<gene>
    <name evidence="3" type="primary">LOC111362425</name>
</gene>
<dbReference type="PANTHER" id="PTHR21301:SF10">
    <property type="entry name" value="REVERSE TRANSCRIPTASE DOMAIN-CONTAINING PROTEIN"/>
    <property type="match status" value="1"/>
</dbReference>
<feature type="domain" description="Reverse transcriptase" evidence="1">
    <location>
        <begin position="195"/>
        <end position="435"/>
    </location>
</feature>
<dbReference type="KEGG" id="sliu:111362425"/>
<reference evidence="3" key="1">
    <citation type="submission" date="2025-08" db="UniProtKB">
        <authorList>
            <consortium name="RefSeq"/>
        </authorList>
    </citation>
    <scope>IDENTIFICATION</scope>
    <source>
        <strain evidence="3">Ishihara</strain>
        <tissue evidence="3">Whole body</tissue>
    </source>
</reference>
<dbReference type="PANTHER" id="PTHR21301">
    <property type="entry name" value="REVERSE TRANSCRIPTASE"/>
    <property type="match status" value="1"/>
</dbReference>
<evidence type="ECO:0000313" key="3">
    <source>
        <dbReference type="RefSeq" id="XP_022834870.1"/>
    </source>
</evidence>
<keyword evidence="2" id="KW-1185">Reference proteome</keyword>
<protein>
    <submittedName>
        <fullName evidence="3">Uncharacterized protein LOC111362425</fullName>
    </submittedName>
</protein>
<accession>A0A9J7ETE6</accession>
<dbReference type="InterPro" id="IPR000477">
    <property type="entry name" value="RT_dom"/>
</dbReference>
<dbReference type="PROSITE" id="PS50878">
    <property type="entry name" value="RT_POL"/>
    <property type="match status" value="1"/>
</dbReference>
<dbReference type="OrthoDB" id="6782675at2759"/>
<name>A0A9J7ETE6_SPOLT</name>
<dbReference type="Proteomes" id="UP000301870">
    <property type="component" value="Unplaced"/>
</dbReference>
<dbReference type="Pfam" id="PF00078">
    <property type="entry name" value="RVT_1"/>
    <property type="match status" value="1"/>
</dbReference>
<dbReference type="GeneID" id="111362425"/>
<evidence type="ECO:0000259" key="1">
    <source>
        <dbReference type="PROSITE" id="PS50878"/>
    </source>
</evidence>
<sequence>MTYNRTENIGKSTSQGQHDKLTHLIQSCKYPQFKHKLPNNGNGSNTVVNLSSKQLSADAVNVLTRGLNYAPAPRKLPVEDIITNVENTIFRNRIPRSDAECLRQDVSSLLRKSSPPKSNIPVKEMSALRDLRNDSDILVLPADKGNATVVVDTEAYEQKITHMLSDTTVYKQVSYDPTARVTTKTIKLLQSLSDKELVARLRPQNPTPPKIYGLPKIHKPNWPLRPIVSQIDAPTYNLSRHLATILQPFTGKTNTFVKDSRHFVALLEDVRLQDTDIMISFDITSLFTNVPVDETISIITNILKDTDLPTGYIACVNHCLTTGYFLWRGEYYLQVNGVAMGSPLAPVVANIYMEWFEGQALASAPVRPRHWWRYVDDVFAIVNREHVAEFVGHLNSVHGSIQFTTEEEREGMLPFLDVLILKAEFKVIFSLIGPE</sequence>
<dbReference type="RefSeq" id="XP_022834870.1">
    <property type="nucleotide sequence ID" value="XM_022979102.1"/>
</dbReference>
<organism evidence="2 3">
    <name type="scientific">Spodoptera litura</name>
    <name type="common">Asian cotton leafworm</name>
    <dbReference type="NCBI Taxonomy" id="69820"/>
    <lineage>
        <taxon>Eukaryota</taxon>
        <taxon>Metazoa</taxon>
        <taxon>Ecdysozoa</taxon>
        <taxon>Arthropoda</taxon>
        <taxon>Hexapoda</taxon>
        <taxon>Insecta</taxon>
        <taxon>Pterygota</taxon>
        <taxon>Neoptera</taxon>
        <taxon>Endopterygota</taxon>
        <taxon>Lepidoptera</taxon>
        <taxon>Glossata</taxon>
        <taxon>Ditrysia</taxon>
        <taxon>Noctuoidea</taxon>
        <taxon>Noctuidae</taxon>
        <taxon>Amphipyrinae</taxon>
        <taxon>Spodoptera</taxon>
    </lineage>
</organism>
<evidence type="ECO:0000313" key="2">
    <source>
        <dbReference type="Proteomes" id="UP000301870"/>
    </source>
</evidence>
<proteinExistence type="predicted"/>
<dbReference type="CDD" id="cd00304">
    <property type="entry name" value="RT_like"/>
    <property type="match status" value="1"/>
</dbReference>
<dbReference type="AlphaFoldDB" id="A0A9J7ETE6"/>